<dbReference type="RefSeq" id="WP_128166665.1">
    <property type="nucleotide sequence ID" value="NZ_CP025688.1"/>
</dbReference>
<feature type="domain" description="Phage capsid-like C-terminal" evidence="2">
    <location>
        <begin position="36"/>
        <end position="305"/>
    </location>
</feature>
<accession>A0ABX5Q760</accession>
<reference evidence="3 4" key="1">
    <citation type="submission" date="2018-01" db="EMBL/GenBank/DDBJ databases">
        <title>Complete genome sequencing of Sporolactobacillus terrae DLG3.</title>
        <authorList>
            <person name="Nam Y.-D."/>
            <person name="Kang J."/>
            <person name="Chung W.-H."/>
        </authorList>
    </citation>
    <scope>NUCLEOTIDE SEQUENCE [LARGE SCALE GENOMIC DNA]</scope>
    <source>
        <strain evidence="3 4">DLG3</strain>
    </source>
</reference>
<keyword evidence="4" id="KW-1185">Reference proteome</keyword>
<name>A0ABX5Q760_9BACL</name>
<dbReference type="EMBL" id="CP025688">
    <property type="protein sequence ID" value="QAA22467.1"/>
    <property type="molecule type" value="Genomic_DNA"/>
</dbReference>
<sequence>MVKLAEDHENNLQNVLNNSIELRSMNAFTDTNNVPVIPQQVSDKIFEIVSEIAPLYAQSQKFQGVGTISVPVEKAEPEDAEMLAEGIASVPVDHEIDTVELKPKRLTASLSATNQLLNGTTAGLETYFSNYLGRRIGNKLDNVILNGQANSDKTPVDMLGIYKFIDGTASVQTAEAAQLADAVITEYASLKQEYINGAMWVMNRDMFDKLLHLKNTQGDYYLVQWSQAQGYVLLGLPIQISEHAKADSVLLIIPAASLASFTSKDINIASVNNDSTTLLSDTTLFVACAHVHVAPVSLEAIRLLNITEA</sequence>
<dbReference type="Gene3D" id="3.30.2320.10">
    <property type="entry name" value="hypothetical protein PF0899 domain"/>
    <property type="match status" value="1"/>
</dbReference>
<dbReference type="Pfam" id="PF05065">
    <property type="entry name" value="Phage_capsid"/>
    <property type="match status" value="1"/>
</dbReference>
<protein>
    <submittedName>
        <fullName evidence="3">Phage major capsid protein</fullName>
    </submittedName>
</protein>
<dbReference type="Proteomes" id="UP000285882">
    <property type="component" value="Chromosome"/>
</dbReference>
<dbReference type="SUPFAM" id="SSF56563">
    <property type="entry name" value="Major capsid protein gp5"/>
    <property type="match status" value="1"/>
</dbReference>
<evidence type="ECO:0000313" key="3">
    <source>
        <dbReference type="EMBL" id="QAA22467.1"/>
    </source>
</evidence>
<comment type="subcellular location">
    <subcellularLocation>
        <location evidence="1">Virion</location>
    </subcellularLocation>
</comment>
<dbReference type="NCBIfam" id="TIGR01554">
    <property type="entry name" value="major_cap_HK97"/>
    <property type="match status" value="1"/>
</dbReference>
<gene>
    <name evidence="3" type="ORF">C0674_07425</name>
</gene>
<dbReference type="Gene3D" id="3.30.2400.10">
    <property type="entry name" value="Major capsid protein gp5"/>
    <property type="match status" value="1"/>
</dbReference>
<proteinExistence type="predicted"/>
<evidence type="ECO:0000313" key="4">
    <source>
        <dbReference type="Proteomes" id="UP000285882"/>
    </source>
</evidence>
<evidence type="ECO:0000259" key="2">
    <source>
        <dbReference type="Pfam" id="PF05065"/>
    </source>
</evidence>
<dbReference type="InterPro" id="IPR054612">
    <property type="entry name" value="Phage_capsid-like_C"/>
</dbReference>
<dbReference type="InterPro" id="IPR024455">
    <property type="entry name" value="Phage_capsid"/>
</dbReference>
<organism evidence="3 4">
    <name type="scientific">Sporolactobacillus terrae</name>
    <dbReference type="NCBI Taxonomy" id="269673"/>
    <lineage>
        <taxon>Bacteria</taxon>
        <taxon>Bacillati</taxon>
        <taxon>Bacillota</taxon>
        <taxon>Bacilli</taxon>
        <taxon>Bacillales</taxon>
        <taxon>Sporolactobacillaceae</taxon>
        <taxon>Sporolactobacillus</taxon>
    </lineage>
</organism>
<evidence type="ECO:0000256" key="1">
    <source>
        <dbReference type="ARBA" id="ARBA00004328"/>
    </source>
</evidence>